<dbReference type="InterPro" id="IPR001767">
    <property type="entry name" value="Hedgehog_Hint"/>
</dbReference>
<dbReference type="Gene3D" id="2.170.16.10">
    <property type="entry name" value="Hedgehog/Intein (Hint) domain"/>
    <property type="match status" value="1"/>
</dbReference>
<dbReference type="KEGG" id="nai:NECAME_12128"/>
<sequence length="102" mass="11514">MAVDCNNDDFNVEMIYAENLRAGDCLYRSRADSLHKIHIRSVFVVEERGVYAPMTKSGDLLANDIYMRSLFGGAEDGHLPTTAEFFLNMVDYIIPTGSKFEL</sequence>
<dbReference type="OrthoDB" id="5846205at2759"/>
<feature type="domain" description="Hedgehog protein Hint" evidence="1">
    <location>
        <begin position="6"/>
        <end position="66"/>
    </location>
</feature>
<evidence type="ECO:0000313" key="3">
    <source>
        <dbReference type="Proteomes" id="UP000053676"/>
    </source>
</evidence>
<gene>
    <name evidence="2" type="ORF">NECAME_12128</name>
</gene>
<evidence type="ECO:0000259" key="1">
    <source>
        <dbReference type="Pfam" id="PF01079"/>
    </source>
</evidence>
<name>W2T3J9_NECAM</name>
<dbReference type="InterPro" id="IPR036844">
    <property type="entry name" value="Hint_dom_sf"/>
</dbReference>
<reference evidence="3" key="1">
    <citation type="journal article" date="2014" name="Nat. Genet.">
        <title>Genome of the human hookworm Necator americanus.</title>
        <authorList>
            <person name="Tang Y.T."/>
            <person name="Gao X."/>
            <person name="Rosa B.A."/>
            <person name="Abubucker S."/>
            <person name="Hallsworth-Pepin K."/>
            <person name="Martin J."/>
            <person name="Tyagi R."/>
            <person name="Heizer E."/>
            <person name="Zhang X."/>
            <person name="Bhonagiri-Palsikar V."/>
            <person name="Minx P."/>
            <person name="Warren W.C."/>
            <person name="Wang Q."/>
            <person name="Zhan B."/>
            <person name="Hotez P.J."/>
            <person name="Sternberg P.W."/>
            <person name="Dougall A."/>
            <person name="Gaze S.T."/>
            <person name="Mulvenna J."/>
            <person name="Sotillo J."/>
            <person name="Ranganathan S."/>
            <person name="Rabelo E.M."/>
            <person name="Wilson R.K."/>
            <person name="Felgner P.L."/>
            <person name="Bethony J."/>
            <person name="Hawdon J.M."/>
            <person name="Gasser R.B."/>
            <person name="Loukas A."/>
            <person name="Mitreva M."/>
        </authorList>
    </citation>
    <scope>NUCLEOTIDE SEQUENCE [LARGE SCALE GENOMIC DNA]</scope>
</reference>
<dbReference type="GO" id="GO:0016540">
    <property type="term" value="P:protein autoprocessing"/>
    <property type="evidence" value="ECO:0007669"/>
    <property type="project" value="InterPro"/>
</dbReference>
<dbReference type="SUPFAM" id="SSF51294">
    <property type="entry name" value="Hedgehog/intein (Hint) domain"/>
    <property type="match status" value="1"/>
</dbReference>
<proteinExistence type="predicted"/>
<organism evidence="2 3">
    <name type="scientific">Necator americanus</name>
    <name type="common">Human hookworm</name>
    <dbReference type="NCBI Taxonomy" id="51031"/>
    <lineage>
        <taxon>Eukaryota</taxon>
        <taxon>Metazoa</taxon>
        <taxon>Ecdysozoa</taxon>
        <taxon>Nematoda</taxon>
        <taxon>Chromadorea</taxon>
        <taxon>Rhabditida</taxon>
        <taxon>Rhabditina</taxon>
        <taxon>Rhabditomorpha</taxon>
        <taxon>Strongyloidea</taxon>
        <taxon>Ancylostomatidae</taxon>
        <taxon>Bunostominae</taxon>
        <taxon>Necator</taxon>
    </lineage>
</organism>
<dbReference type="Pfam" id="PF01079">
    <property type="entry name" value="Hint"/>
    <property type="match status" value="1"/>
</dbReference>
<protein>
    <recommendedName>
        <fullName evidence="1">Hedgehog protein Hint domain-containing protein</fullName>
    </recommendedName>
</protein>
<dbReference type="STRING" id="51031.W2T3J9"/>
<accession>W2T3J9</accession>
<dbReference type="EMBL" id="KI660272">
    <property type="protein sequence ID" value="ETN75786.1"/>
    <property type="molecule type" value="Genomic_DNA"/>
</dbReference>
<dbReference type="Proteomes" id="UP000053676">
    <property type="component" value="Unassembled WGS sequence"/>
</dbReference>
<dbReference type="AlphaFoldDB" id="W2T3J9"/>
<keyword evidence="3" id="KW-1185">Reference proteome</keyword>
<evidence type="ECO:0000313" key="2">
    <source>
        <dbReference type="EMBL" id="ETN75786.1"/>
    </source>
</evidence>